<evidence type="ECO:0000313" key="2">
    <source>
        <dbReference type="Proteomes" id="UP000182235"/>
    </source>
</evidence>
<sequence>MFSTRVLSTQRLRSSLLYTRKFKIADAHHICRRPIHLSLHNTCRDIEDEEFSSLSEEQLKQIYAGVYPTDFPREALRLKTTQQEFSLLSGKFNNLESDKDKGRLRFNQGLSATSILHRPSPIHEKLIEVTRDELKNHFSSRNITIPFTMDSNSTFYIGVDDSDTTRVIPDLAISSLSQRPFLVLEVGFSENYDDLLETAKKFLSESPQTKFSVIIKIIEKPIFRSPLKISDYLLKSRSDIPIPSPPTIKDCYPSDMNLGSPILINNLRWVGKISAFWEIWGRDASGHPTIIGERVNSVRIAGRLQLKTLF</sequence>
<organism evidence="1 2">
    <name type="scientific">Emergomyces pasteurianus Ep9510</name>
    <dbReference type="NCBI Taxonomy" id="1447872"/>
    <lineage>
        <taxon>Eukaryota</taxon>
        <taxon>Fungi</taxon>
        <taxon>Dikarya</taxon>
        <taxon>Ascomycota</taxon>
        <taxon>Pezizomycotina</taxon>
        <taxon>Eurotiomycetes</taxon>
        <taxon>Eurotiomycetidae</taxon>
        <taxon>Onygenales</taxon>
        <taxon>Ajellomycetaceae</taxon>
        <taxon>Emergomyces</taxon>
    </lineage>
</organism>
<dbReference type="VEuPathDB" id="FungiDB:AJ78_06492"/>
<keyword evidence="2" id="KW-1185">Reference proteome</keyword>
<protein>
    <submittedName>
        <fullName evidence="1">Uncharacterized protein</fullName>
    </submittedName>
</protein>
<dbReference type="OrthoDB" id="4183719at2759"/>
<accession>A0A1J9Q9Z8</accession>
<reference evidence="1 2" key="1">
    <citation type="submission" date="2015-07" db="EMBL/GenBank/DDBJ databases">
        <title>Emmonsia species relationships and genome sequence.</title>
        <authorList>
            <consortium name="The Broad Institute Genomics Platform"/>
            <person name="Cuomo C.A."/>
            <person name="Munoz J.F."/>
            <person name="Imamovic A."/>
            <person name="Priest M.E."/>
            <person name="Young S."/>
            <person name="Clay O.K."/>
            <person name="McEwen J.G."/>
        </authorList>
    </citation>
    <scope>NUCLEOTIDE SEQUENCE [LARGE SCALE GENOMIC DNA]</scope>
    <source>
        <strain evidence="1 2">UAMH 9510</strain>
    </source>
</reference>
<gene>
    <name evidence="1" type="ORF">AJ78_06492</name>
</gene>
<dbReference type="AlphaFoldDB" id="A0A1J9Q9Z8"/>
<comment type="caution">
    <text evidence="1">The sequence shown here is derived from an EMBL/GenBank/DDBJ whole genome shotgun (WGS) entry which is preliminary data.</text>
</comment>
<proteinExistence type="predicted"/>
<dbReference type="Proteomes" id="UP000182235">
    <property type="component" value="Unassembled WGS sequence"/>
</dbReference>
<name>A0A1J9Q9Z8_9EURO</name>
<evidence type="ECO:0000313" key="1">
    <source>
        <dbReference type="EMBL" id="OJD12999.1"/>
    </source>
</evidence>
<dbReference type="EMBL" id="LGRN01000344">
    <property type="protein sequence ID" value="OJD12999.1"/>
    <property type="molecule type" value="Genomic_DNA"/>
</dbReference>